<feature type="compositionally biased region" description="Polar residues" evidence="1">
    <location>
        <begin position="46"/>
        <end position="58"/>
    </location>
</feature>
<evidence type="ECO:0000256" key="2">
    <source>
        <dbReference type="SAM" id="SignalP"/>
    </source>
</evidence>
<proteinExistence type="predicted"/>
<dbReference type="AlphaFoldDB" id="A0A811Q3N9"/>
<comment type="caution">
    <text evidence="3">The sequence shown here is derived from an EMBL/GenBank/DDBJ whole genome shotgun (WGS) entry which is preliminary data.</text>
</comment>
<feature type="signal peptide" evidence="2">
    <location>
        <begin position="1"/>
        <end position="17"/>
    </location>
</feature>
<name>A0A811Q3N9_9POAL</name>
<reference evidence="3" key="1">
    <citation type="submission" date="2020-10" db="EMBL/GenBank/DDBJ databases">
        <authorList>
            <person name="Han B."/>
            <person name="Lu T."/>
            <person name="Zhao Q."/>
            <person name="Huang X."/>
            <person name="Zhao Y."/>
        </authorList>
    </citation>
    <scope>NUCLEOTIDE SEQUENCE</scope>
</reference>
<keyword evidence="4" id="KW-1185">Reference proteome</keyword>
<protein>
    <submittedName>
        <fullName evidence="3">Uncharacterized protein</fullName>
    </submittedName>
</protein>
<evidence type="ECO:0000313" key="4">
    <source>
        <dbReference type="Proteomes" id="UP000604825"/>
    </source>
</evidence>
<feature type="region of interest" description="Disordered" evidence="1">
    <location>
        <begin position="46"/>
        <end position="66"/>
    </location>
</feature>
<sequence>MAAVLALFLELGVACHGFMESSYQIKAAFPFSPRCVGNRSRRLSSGQQWSRGYSTSQPAKPPPLEHMPNRLHLPSVAFVVTDDGVGGDLVGRCVGEIHGNGELLRVLHTRGSCGLSLAGGGHEFHHVGDGEGAPIPCGLDDFAASAAAMFDAAQCGGALHLHSGWKHGSGEASSGVRVDRRFLVLRFNIRRSGASPVKLKQDLRLKISNPRRHRLIRQSRRVHQ</sequence>
<gene>
    <name evidence="3" type="ORF">NCGR_LOCUS34457</name>
</gene>
<evidence type="ECO:0000256" key="1">
    <source>
        <dbReference type="SAM" id="MobiDB-lite"/>
    </source>
</evidence>
<keyword evidence="2" id="KW-0732">Signal</keyword>
<accession>A0A811Q3N9</accession>
<dbReference type="EMBL" id="CAJGYO010000008">
    <property type="protein sequence ID" value="CAD6250683.1"/>
    <property type="molecule type" value="Genomic_DNA"/>
</dbReference>
<organism evidence="3 4">
    <name type="scientific">Miscanthus lutarioriparius</name>
    <dbReference type="NCBI Taxonomy" id="422564"/>
    <lineage>
        <taxon>Eukaryota</taxon>
        <taxon>Viridiplantae</taxon>
        <taxon>Streptophyta</taxon>
        <taxon>Embryophyta</taxon>
        <taxon>Tracheophyta</taxon>
        <taxon>Spermatophyta</taxon>
        <taxon>Magnoliopsida</taxon>
        <taxon>Liliopsida</taxon>
        <taxon>Poales</taxon>
        <taxon>Poaceae</taxon>
        <taxon>PACMAD clade</taxon>
        <taxon>Panicoideae</taxon>
        <taxon>Andropogonodae</taxon>
        <taxon>Andropogoneae</taxon>
        <taxon>Saccharinae</taxon>
        <taxon>Miscanthus</taxon>
    </lineage>
</organism>
<feature type="chain" id="PRO_5032664656" evidence="2">
    <location>
        <begin position="18"/>
        <end position="224"/>
    </location>
</feature>
<dbReference type="Proteomes" id="UP000604825">
    <property type="component" value="Unassembled WGS sequence"/>
</dbReference>
<evidence type="ECO:0000313" key="3">
    <source>
        <dbReference type="EMBL" id="CAD6250683.1"/>
    </source>
</evidence>